<dbReference type="AlphaFoldDB" id="A0AAV1LTD0"/>
<organism evidence="1 2">
    <name type="scientific">Parnassius mnemosyne</name>
    <name type="common">clouded apollo</name>
    <dbReference type="NCBI Taxonomy" id="213953"/>
    <lineage>
        <taxon>Eukaryota</taxon>
        <taxon>Metazoa</taxon>
        <taxon>Ecdysozoa</taxon>
        <taxon>Arthropoda</taxon>
        <taxon>Hexapoda</taxon>
        <taxon>Insecta</taxon>
        <taxon>Pterygota</taxon>
        <taxon>Neoptera</taxon>
        <taxon>Endopterygota</taxon>
        <taxon>Lepidoptera</taxon>
        <taxon>Glossata</taxon>
        <taxon>Ditrysia</taxon>
        <taxon>Papilionoidea</taxon>
        <taxon>Papilionidae</taxon>
        <taxon>Parnassiinae</taxon>
        <taxon>Parnassini</taxon>
        <taxon>Parnassius</taxon>
        <taxon>Driopa</taxon>
    </lineage>
</organism>
<dbReference type="Proteomes" id="UP001314205">
    <property type="component" value="Unassembled WGS sequence"/>
</dbReference>
<gene>
    <name evidence="1" type="ORF">PARMNEM_LOCUS16644</name>
</gene>
<dbReference type="EMBL" id="CAVLGL010000094">
    <property type="protein sequence ID" value="CAK1597427.1"/>
    <property type="molecule type" value="Genomic_DNA"/>
</dbReference>
<evidence type="ECO:0000313" key="2">
    <source>
        <dbReference type="Proteomes" id="UP001314205"/>
    </source>
</evidence>
<name>A0AAV1LTD0_9NEOP</name>
<reference evidence="1 2" key="1">
    <citation type="submission" date="2023-11" db="EMBL/GenBank/DDBJ databases">
        <authorList>
            <person name="Hedman E."/>
            <person name="Englund M."/>
            <person name="Stromberg M."/>
            <person name="Nyberg Akerstrom W."/>
            <person name="Nylinder S."/>
            <person name="Jareborg N."/>
            <person name="Kallberg Y."/>
            <person name="Kronander E."/>
        </authorList>
    </citation>
    <scope>NUCLEOTIDE SEQUENCE [LARGE SCALE GENOMIC DNA]</scope>
</reference>
<protein>
    <submittedName>
        <fullName evidence="1">Uncharacterized protein</fullName>
    </submittedName>
</protein>
<evidence type="ECO:0000313" key="1">
    <source>
        <dbReference type="EMBL" id="CAK1597427.1"/>
    </source>
</evidence>
<proteinExistence type="predicted"/>
<dbReference type="PANTHER" id="PTHR37162">
    <property type="entry name" value="HAT FAMILY DIMERISATION DOMAINCONTAINING PROTEIN-RELATED"/>
    <property type="match status" value="1"/>
</dbReference>
<sequence length="360" mass="41141">MASANKKRCKFTDVLKSKYPSFTEDRNDQEVKCTICDCFVSIGYKGGADIEKHLKTEKHLKKNRLCASTSKIDTFITQKGNKSSAVDATLAFHVVKHHQSYKSMDCTSQLLKNLFHDSDLAKNLACASTKTEDIINNVIAPYTIEILLKKLEDIVFFGLSTDASNHNADKIFPIIIQYFDWKTDMESKMLEFTSLENETSLTIANYLLATLEKYNLKGKCVSFTGDNANVNFGGVTRNEGNNVITHLNRNLEQEIVGVGCPAHMLHNAIRHATDLLDIDVESLVMKIFNHFSVYTIRTEKLKELCSYVDINYEKLLYHSKTRWLSLFPAIERILKLYEPLKEYFTTTEKVPVLIKKFFEN</sequence>
<dbReference type="PANTHER" id="PTHR37162:SF10">
    <property type="entry name" value="DUF4371 DOMAIN-CONTAINING PROTEIN"/>
    <property type="match status" value="1"/>
</dbReference>
<comment type="caution">
    <text evidence="1">The sequence shown here is derived from an EMBL/GenBank/DDBJ whole genome shotgun (WGS) entry which is preliminary data.</text>
</comment>
<keyword evidence="2" id="KW-1185">Reference proteome</keyword>
<dbReference type="SUPFAM" id="SSF53098">
    <property type="entry name" value="Ribonuclease H-like"/>
    <property type="match status" value="1"/>
</dbReference>
<dbReference type="InterPro" id="IPR012337">
    <property type="entry name" value="RNaseH-like_sf"/>
</dbReference>
<accession>A0AAV1LTD0</accession>